<name>A0A4R2IHM1_9PSEU</name>
<protein>
    <recommendedName>
        <fullName evidence="1">Endonuclease/exonuclease/phosphatase domain-containing protein</fullName>
    </recommendedName>
</protein>
<comment type="caution">
    <text evidence="2">The sequence shown here is derived from an EMBL/GenBank/DDBJ whole genome shotgun (WGS) entry which is preliminary data.</text>
</comment>
<feature type="domain" description="Endonuclease/exonuclease/phosphatase" evidence="1">
    <location>
        <begin position="12"/>
        <end position="307"/>
    </location>
</feature>
<dbReference type="OrthoDB" id="3700621at2"/>
<evidence type="ECO:0000259" key="1">
    <source>
        <dbReference type="Pfam" id="PF03372"/>
    </source>
</evidence>
<organism evidence="2 3">
    <name type="scientific">Actinocrispum wychmicini</name>
    <dbReference type="NCBI Taxonomy" id="1213861"/>
    <lineage>
        <taxon>Bacteria</taxon>
        <taxon>Bacillati</taxon>
        <taxon>Actinomycetota</taxon>
        <taxon>Actinomycetes</taxon>
        <taxon>Pseudonocardiales</taxon>
        <taxon>Pseudonocardiaceae</taxon>
        <taxon>Actinocrispum</taxon>
    </lineage>
</organism>
<evidence type="ECO:0000313" key="3">
    <source>
        <dbReference type="Proteomes" id="UP000295680"/>
    </source>
</evidence>
<dbReference type="GO" id="GO:0003824">
    <property type="term" value="F:catalytic activity"/>
    <property type="evidence" value="ECO:0007669"/>
    <property type="project" value="InterPro"/>
</dbReference>
<dbReference type="EMBL" id="SLWS01000028">
    <property type="protein sequence ID" value="TCO43752.1"/>
    <property type="molecule type" value="Genomic_DNA"/>
</dbReference>
<dbReference type="InterPro" id="IPR005135">
    <property type="entry name" value="Endo/exonuclease/phosphatase"/>
</dbReference>
<dbReference type="AlphaFoldDB" id="A0A4R2IHM1"/>
<dbReference type="SUPFAM" id="SSF56219">
    <property type="entry name" value="DNase I-like"/>
    <property type="match status" value="1"/>
</dbReference>
<gene>
    <name evidence="2" type="ORF">EV192_12815</name>
</gene>
<dbReference type="Pfam" id="PF03372">
    <property type="entry name" value="Exo_endo_phos"/>
    <property type="match status" value="1"/>
</dbReference>
<keyword evidence="3" id="KW-1185">Reference proteome</keyword>
<reference evidence="2 3" key="1">
    <citation type="submission" date="2019-03" db="EMBL/GenBank/DDBJ databases">
        <title>Genomic Encyclopedia of Type Strains, Phase IV (KMG-IV): sequencing the most valuable type-strain genomes for metagenomic binning, comparative biology and taxonomic classification.</title>
        <authorList>
            <person name="Goeker M."/>
        </authorList>
    </citation>
    <scope>NUCLEOTIDE SEQUENCE [LARGE SCALE GENOMIC DNA]</scope>
    <source>
        <strain evidence="2 3">DSM 45934</strain>
    </source>
</reference>
<dbReference type="Proteomes" id="UP000295680">
    <property type="component" value="Unassembled WGS sequence"/>
</dbReference>
<evidence type="ECO:0000313" key="2">
    <source>
        <dbReference type="EMBL" id="TCO43752.1"/>
    </source>
</evidence>
<dbReference type="InterPro" id="IPR036691">
    <property type="entry name" value="Endo/exonu/phosph_ase_sf"/>
</dbReference>
<dbReference type="Gene3D" id="3.60.10.10">
    <property type="entry name" value="Endonuclease/exonuclease/phosphatase"/>
    <property type="match status" value="1"/>
</dbReference>
<accession>A0A4R2IHM1</accession>
<sequence>MTSEADLTVGVFNIERFGFDPGLGNHRLPAALDFLLAHTPRPPDVLALPEANNGLADQQRAIRRTTVHHLSPHLAGGWYEPLFAAHGVPGRKNSLHLLLVNTAKVHPLGWADPAAPLDPGRRHYGWAQAEIFGHEINLCCEHWSGGEGREVFEQAANRISNQGGPHRKTIILGDFNADSGWDREQHLVDQLNWYQQCRDQGNLNKLQQKGWFDPDGIDPTTGQAGWEYPWDKSGRSGWWKIDTRQMDKLRSIFGYVDMGEEFGDPTPTTKPTIGSGLRIDRIMRSTGLPAEAIAYGVAQPPRRLSDHAYVFGTYRLSAIDSTEPMT</sequence>
<dbReference type="RefSeq" id="WP_132126524.1">
    <property type="nucleotide sequence ID" value="NZ_SLWS01000028.1"/>
</dbReference>
<proteinExistence type="predicted"/>